<feature type="transmembrane region" description="Helical" evidence="2">
    <location>
        <begin position="213"/>
        <end position="229"/>
    </location>
</feature>
<comment type="caution">
    <text evidence="3">The sequence shown here is derived from an EMBL/GenBank/DDBJ whole genome shotgun (WGS) entry which is preliminary data.</text>
</comment>
<dbReference type="Proteomes" id="UP001642360">
    <property type="component" value="Unassembled WGS sequence"/>
</dbReference>
<protein>
    <submittedName>
        <fullName evidence="3">Uncharacterized protein</fullName>
    </submittedName>
</protein>
<feature type="transmembrane region" description="Helical" evidence="2">
    <location>
        <begin position="172"/>
        <end position="193"/>
    </location>
</feature>
<proteinExistence type="predicted"/>
<sequence>MKNRGILTKMNKTIGDATVGLPEKSGGDMVSSIGESLARLEALSDTMPQGDANRRGKISSTNSEFGNANRGTTVGLREELGSANRGGGDVVGDSLDSALGAASGDVVGGSMLGAGIGRLGVGAALGASDNLICPKSHKAETTQASALRLPLTTREAAINSGRQRSTQVSIWAVLRSTQVSIWTILFTVQAVFSSFLHSPFSHIIMLMLVPKEFRIYISALLFGLVHSVLSSC</sequence>
<feature type="compositionally biased region" description="Polar residues" evidence="1">
    <location>
        <begin position="58"/>
        <end position="71"/>
    </location>
</feature>
<keyword evidence="2" id="KW-0472">Membrane</keyword>
<organism evidence="3 4">
    <name type="scientific">Ilex paraguariensis</name>
    <name type="common">yerba mate</name>
    <dbReference type="NCBI Taxonomy" id="185542"/>
    <lineage>
        <taxon>Eukaryota</taxon>
        <taxon>Viridiplantae</taxon>
        <taxon>Streptophyta</taxon>
        <taxon>Embryophyta</taxon>
        <taxon>Tracheophyta</taxon>
        <taxon>Spermatophyta</taxon>
        <taxon>Magnoliopsida</taxon>
        <taxon>eudicotyledons</taxon>
        <taxon>Gunneridae</taxon>
        <taxon>Pentapetalae</taxon>
        <taxon>asterids</taxon>
        <taxon>campanulids</taxon>
        <taxon>Aquifoliales</taxon>
        <taxon>Aquifoliaceae</taxon>
        <taxon>Ilex</taxon>
    </lineage>
</organism>
<keyword evidence="2" id="KW-0812">Transmembrane</keyword>
<reference evidence="3 4" key="1">
    <citation type="submission" date="2024-02" db="EMBL/GenBank/DDBJ databases">
        <authorList>
            <person name="Vignale AGUSTIN F."/>
            <person name="Sosa J E."/>
            <person name="Modenutti C."/>
        </authorList>
    </citation>
    <scope>NUCLEOTIDE SEQUENCE [LARGE SCALE GENOMIC DNA]</scope>
</reference>
<accession>A0ABC8RSS7</accession>
<keyword evidence="2" id="KW-1133">Transmembrane helix</keyword>
<evidence type="ECO:0000256" key="2">
    <source>
        <dbReference type="SAM" id="Phobius"/>
    </source>
</evidence>
<feature type="region of interest" description="Disordered" evidence="1">
    <location>
        <begin position="44"/>
        <end position="71"/>
    </location>
</feature>
<evidence type="ECO:0000313" key="3">
    <source>
        <dbReference type="EMBL" id="CAK9147788.1"/>
    </source>
</evidence>
<evidence type="ECO:0000313" key="4">
    <source>
        <dbReference type="Proteomes" id="UP001642360"/>
    </source>
</evidence>
<gene>
    <name evidence="3" type="ORF">ILEXP_LOCUS15729</name>
</gene>
<name>A0ABC8RSS7_9AQUA</name>
<dbReference type="EMBL" id="CAUOFW020001724">
    <property type="protein sequence ID" value="CAK9147788.1"/>
    <property type="molecule type" value="Genomic_DNA"/>
</dbReference>
<evidence type="ECO:0000256" key="1">
    <source>
        <dbReference type="SAM" id="MobiDB-lite"/>
    </source>
</evidence>
<dbReference type="AlphaFoldDB" id="A0ABC8RSS7"/>
<keyword evidence="4" id="KW-1185">Reference proteome</keyword>